<dbReference type="InterPro" id="IPR005814">
    <property type="entry name" value="Aminotrans_3"/>
</dbReference>
<keyword evidence="9" id="KW-1185">Reference proteome</keyword>
<dbReference type="SUPFAM" id="SSF53383">
    <property type="entry name" value="PLP-dependent transferases"/>
    <property type="match status" value="1"/>
</dbReference>
<dbReference type="Pfam" id="PF00202">
    <property type="entry name" value="Aminotran_3"/>
    <property type="match status" value="1"/>
</dbReference>
<dbReference type="EMBL" id="JAAWWK010000004">
    <property type="protein sequence ID" value="NKI17992.1"/>
    <property type="molecule type" value="Genomic_DNA"/>
</dbReference>
<dbReference type="CDD" id="cd00610">
    <property type="entry name" value="OAT_like"/>
    <property type="match status" value="1"/>
</dbReference>
<dbReference type="PANTHER" id="PTHR43713">
    <property type="entry name" value="GLUTAMATE-1-SEMIALDEHYDE 2,1-AMINOMUTASE"/>
    <property type="match status" value="1"/>
</dbReference>
<dbReference type="InterPro" id="IPR015421">
    <property type="entry name" value="PyrdxlP-dep_Trfase_major"/>
</dbReference>
<dbReference type="InterPro" id="IPR015422">
    <property type="entry name" value="PyrdxlP-dep_Trfase_small"/>
</dbReference>
<evidence type="ECO:0000256" key="7">
    <source>
        <dbReference type="HAMAP-Rule" id="MF_00375"/>
    </source>
</evidence>
<sequence length="427" mass="45331">MSRSDTLFDQARHVIPGGVNSPVRAFKAVGGTPRFIERAEGPYIFDADGKRYIDYVLSWGPMLLGHAYPAVVDAVSEQIRKGLSFGAPTEIETRLAEKLCAIVPGMDMVRMVNSGTEATMSAIRLARGATGRDKIIKFEGCYHGHSDSLLIKAGSGALTLGVPSSPGVPAALAEHTVTLSYNDIEGVKAAFADFGHEVACVIVEPVAGNMNCVPPVPGFLEALRECCDAHQSVLIIDEVMTGFRLGLKGAQGYYGVTADITCLGKVIGGGMPVAAFGGRRDIMEQLAPSGPVYQAGTLSGNPAAMAAGLAMLDAISAPGFYDKPFAHTDTLIAGLRERAQAANIPMTCNHVGTMFGVFFTDDATITNYQQVMACNTERFNRFFHGMLEGGVYLAPASYEAGFLSSAHSDDDIQQTLDVAERVFSTLK</sequence>
<evidence type="ECO:0000313" key="8">
    <source>
        <dbReference type="EMBL" id="NKI17992.1"/>
    </source>
</evidence>
<comment type="subunit">
    <text evidence="7">Homodimer.</text>
</comment>
<organism evidence="8 9">
    <name type="scientific">Spongiibacter thalassae</name>
    <dbReference type="NCBI Taxonomy" id="2721624"/>
    <lineage>
        <taxon>Bacteria</taxon>
        <taxon>Pseudomonadati</taxon>
        <taxon>Pseudomonadota</taxon>
        <taxon>Gammaproteobacteria</taxon>
        <taxon>Cellvibrionales</taxon>
        <taxon>Spongiibacteraceae</taxon>
        <taxon>Spongiibacter</taxon>
    </lineage>
</organism>
<dbReference type="GO" id="GO:0042286">
    <property type="term" value="F:glutamate-1-semialdehyde 2,1-aminomutase activity"/>
    <property type="evidence" value="ECO:0007669"/>
    <property type="project" value="UniProtKB-EC"/>
</dbReference>
<dbReference type="NCBIfam" id="NF000818">
    <property type="entry name" value="PRK00062.1"/>
    <property type="match status" value="1"/>
</dbReference>
<dbReference type="InterPro" id="IPR049704">
    <property type="entry name" value="Aminotrans_3_PPA_site"/>
</dbReference>
<feature type="modified residue" description="N6-(pyridoxal phosphate)lysine" evidence="7">
    <location>
        <position position="265"/>
    </location>
</feature>
<evidence type="ECO:0000256" key="6">
    <source>
        <dbReference type="ARBA" id="ARBA00023244"/>
    </source>
</evidence>
<proteinExistence type="inferred from homology"/>
<evidence type="ECO:0000256" key="3">
    <source>
        <dbReference type="ARBA" id="ARBA00008981"/>
    </source>
</evidence>
<keyword evidence="4 7" id="KW-0663">Pyridoxal phosphate</keyword>
<gene>
    <name evidence="7 8" type="primary">hemL</name>
    <name evidence="8" type="ORF">HCU74_11315</name>
</gene>
<comment type="cofactor">
    <cofactor evidence="1 7">
        <name>pyridoxal 5'-phosphate</name>
        <dbReference type="ChEBI" id="CHEBI:597326"/>
    </cofactor>
</comment>
<dbReference type="PROSITE" id="PS00600">
    <property type="entry name" value="AA_TRANSFER_CLASS_3"/>
    <property type="match status" value="1"/>
</dbReference>
<keyword evidence="7" id="KW-0963">Cytoplasm</keyword>
<comment type="catalytic activity">
    <reaction evidence="7">
        <text>(S)-4-amino-5-oxopentanoate = 5-aminolevulinate</text>
        <dbReference type="Rhea" id="RHEA:14265"/>
        <dbReference type="ChEBI" id="CHEBI:57501"/>
        <dbReference type="ChEBI" id="CHEBI:356416"/>
        <dbReference type="EC" id="5.4.3.8"/>
    </reaction>
</comment>
<keyword evidence="5 7" id="KW-0413">Isomerase</keyword>
<reference evidence="8 9" key="1">
    <citation type="submission" date="2020-04" db="EMBL/GenBank/DDBJ databases">
        <authorList>
            <person name="Yoon J."/>
        </authorList>
    </citation>
    <scope>NUCLEOTIDE SEQUENCE [LARGE SCALE GENOMIC DNA]</scope>
    <source>
        <strain evidence="8 9">KMU-166</strain>
    </source>
</reference>
<comment type="caution">
    <text evidence="8">The sequence shown here is derived from an EMBL/GenBank/DDBJ whole genome shotgun (WGS) entry which is preliminary data.</text>
</comment>
<evidence type="ECO:0000313" key="9">
    <source>
        <dbReference type="Proteomes" id="UP000765845"/>
    </source>
</evidence>
<comment type="similarity">
    <text evidence="3 7">Belongs to the class-III pyridoxal-phosphate-dependent aminotransferase family. HemL subfamily.</text>
</comment>
<dbReference type="HAMAP" id="MF_00375">
    <property type="entry name" value="HemL_aminotrans_3"/>
    <property type="match status" value="1"/>
</dbReference>
<dbReference type="NCBIfam" id="TIGR00713">
    <property type="entry name" value="hemL"/>
    <property type="match status" value="1"/>
</dbReference>
<accession>A0ABX1GHN1</accession>
<dbReference type="Gene3D" id="3.40.640.10">
    <property type="entry name" value="Type I PLP-dependent aspartate aminotransferase-like (Major domain)"/>
    <property type="match status" value="1"/>
</dbReference>
<name>A0ABX1GHN1_9GAMM</name>
<evidence type="ECO:0000256" key="4">
    <source>
        <dbReference type="ARBA" id="ARBA00022898"/>
    </source>
</evidence>
<dbReference type="Proteomes" id="UP000765845">
    <property type="component" value="Unassembled WGS sequence"/>
</dbReference>
<dbReference type="PANTHER" id="PTHR43713:SF3">
    <property type="entry name" value="GLUTAMATE-1-SEMIALDEHYDE 2,1-AMINOMUTASE 1, CHLOROPLASTIC-RELATED"/>
    <property type="match status" value="1"/>
</dbReference>
<dbReference type="InterPro" id="IPR004639">
    <property type="entry name" value="4pyrrol_synth_GluAld_NH2Trfase"/>
</dbReference>
<dbReference type="InterPro" id="IPR015424">
    <property type="entry name" value="PyrdxlP-dep_Trfase"/>
</dbReference>
<evidence type="ECO:0000256" key="2">
    <source>
        <dbReference type="ARBA" id="ARBA00004819"/>
    </source>
</evidence>
<dbReference type="EC" id="5.4.3.8" evidence="7"/>
<evidence type="ECO:0000256" key="5">
    <source>
        <dbReference type="ARBA" id="ARBA00023235"/>
    </source>
</evidence>
<dbReference type="Gene3D" id="3.90.1150.10">
    <property type="entry name" value="Aspartate Aminotransferase, domain 1"/>
    <property type="match status" value="1"/>
</dbReference>
<dbReference type="RefSeq" id="WP_168450533.1">
    <property type="nucleotide sequence ID" value="NZ_JAAWWK010000004.1"/>
</dbReference>
<evidence type="ECO:0000256" key="1">
    <source>
        <dbReference type="ARBA" id="ARBA00001933"/>
    </source>
</evidence>
<comment type="subcellular location">
    <subcellularLocation>
        <location evidence="7">Cytoplasm</location>
    </subcellularLocation>
</comment>
<protein>
    <recommendedName>
        <fullName evidence="7">Glutamate-1-semialdehyde 2,1-aminomutase</fullName>
        <shortName evidence="7">GSA</shortName>
        <ecNumber evidence="7">5.4.3.8</ecNumber>
    </recommendedName>
    <alternativeName>
        <fullName evidence="7">Glutamate-1-semialdehyde aminotransferase</fullName>
        <shortName evidence="7">GSA-AT</shortName>
    </alternativeName>
</protein>
<comment type="pathway">
    <text evidence="2">Porphyrin-containing compound metabolism; protoporphyrin-IX biosynthesis; 5-aminolevulinate from L-glutamyl-tRNA(Glu): step 2/2.</text>
</comment>
<keyword evidence="6 7" id="KW-0627">Porphyrin biosynthesis</keyword>